<organism evidence="1 2">
    <name type="scientific">Bradyrhizobium jicamae</name>
    <dbReference type="NCBI Taxonomy" id="280332"/>
    <lineage>
        <taxon>Bacteria</taxon>
        <taxon>Pseudomonadati</taxon>
        <taxon>Pseudomonadota</taxon>
        <taxon>Alphaproteobacteria</taxon>
        <taxon>Hyphomicrobiales</taxon>
        <taxon>Nitrobacteraceae</taxon>
        <taxon>Bradyrhizobium</taxon>
    </lineage>
</organism>
<reference evidence="1 2" key="1">
    <citation type="submission" date="2014-03" db="EMBL/GenBank/DDBJ databases">
        <title>Bradyrhizobium valentinum sp. nov., isolated from effective nodules of Lupinus mariae-josephae, a lupine endemic of basic-lime soils in Eastern Spain.</title>
        <authorList>
            <person name="Duran D."/>
            <person name="Rey L."/>
            <person name="Navarro A."/>
            <person name="Busquets A."/>
            <person name="Imperial J."/>
            <person name="Ruiz-Argueso T."/>
        </authorList>
    </citation>
    <scope>NUCLEOTIDE SEQUENCE [LARGE SCALE GENOMIC DNA]</scope>
    <source>
        <strain evidence="1 2">PAC68</strain>
    </source>
</reference>
<sequence length="215" mass="23486">MSNAVAPSLIQDENFHAVTARLLSEQYPLDGGPRNNPKASRNPFDYVQYGLGIAPEQGELIYLLCRWLRTKRVAEFATSTGMSTLYLAAAMRDNGGGIVIGSELVSAKAAAARRNLRHVGLSDYAEIREGDARRTLRDLGGPVDFVLMDGWILNEGPSLARQVIEIVAPQVRVGGYVMNENAEPDFLEFVRDPANGFLRLTLPIKIGAELCVKVA</sequence>
<gene>
    <name evidence="1" type="ORF">CQ12_34280</name>
</gene>
<dbReference type="CDD" id="cd02440">
    <property type="entry name" value="AdoMet_MTases"/>
    <property type="match status" value="1"/>
</dbReference>
<dbReference type="InterPro" id="IPR029063">
    <property type="entry name" value="SAM-dependent_MTases_sf"/>
</dbReference>
<dbReference type="Pfam" id="PF13578">
    <property type="entry name" value="Methyltransf_24"/>
    <property type="match status" value="1"/>
</dbReference>
<name>A0A0R3LH57_9BRAD</name>
<protein>
    <submittedName>
        <fullName evidence="1">Methyltransferase</fullName>
    </submittedName>
</protein>
<dbReference type="OrthoDB" id="9799672at2"/>
<dbReference type="PANTHER" id="PTHR43167">
    <property type="entry name" value="PUTATIVE (AFU_ORTHOLOGUE AFUA_6G01830)-RELATED"/>
    <property type="match status" value="1"/>
</dbReference>
<dbReference type="EMBL" id="LLXZ01000131">
    <property type="protein sequence ID" value="KRR04384.1"/>
    <property type="molecule type" value="Genomic_DNA"/>
</dbReference>
<accession>A0A0R3LH57</accession>
<evidence type="ECO:0000313" key="2">
    <source>
        <dbReference type="Proteomes" id="UP000050863"/>
    </source>
</evidence>
<dbReference type="Gene3D" id="3.40.50.150">
    <property type="entry name" value="Vaccinia Virus protein VP39"/>
    <property type="match status" value="1"/>
</dbReference>
<dbReference type="GO" id="GO:0032259">
    <property type="term" value="P:methylation"/>
    <property type="evidence" value="ECO:0007669"/>
    <property type="project" value="UniProtKB-KW"/>
</dbReference>
<dbReference type="SUPFAM" id="SSF53335">
    <property type="entry name" value="S-adenosyl-L-methionine-dependent methyltransferases"/>
    <property type="match status" value="1"/>
</dbReference>
<evidence type="ECO:0000313" key="1">
    <source>
        <dbReference type="EMBL" id="KRR04384.1"/>
    </source>
</evidence>
<keyword evidence="1" id="KW-0808">Transferase</keyword>
<proteinExistence type="predicted"/>
<dbReference type="Proteomes" id="UP000050863">
    <property type="component" value="Unassembled WGS sequence"/>
</dbReference>
<dbReference type="RefSeq" id="WP_057837373.1">
    <property type="nucleotide sequence ID" value="NZ_LLXZ01000131.1"/>
</dbReference>
<dbReference type="AlphaFoldDB" id="A0A0R3LH57"/>
<comment type="caution">
    <text evidence="1">The sequence shown here is derived from an EMBL/GenBank/DDBJ whole genome shotgun (WGS) entry which is preliminary data.</text>
</comment>
<keyword evidence="2" id="KW-1185">Reference proteome</keyword>
<keyword evidence="1" id="KW-0489">Methyltransferase</keyword>
<dbReference type="PANTHER" id="PTHR43167:SF1">
    <property type="entry name" value="PUTATIVE (AFU_ORTHOLOGUE AFUA_6G01830)-RELATED"/>
    <property type="match status" value="1"/>
</dbReference>
<dbReference type="GO" id="GO:0008168">
    <property type="term" value="F:methyltransferase activity"/>
    <property type="evidence" value="ECO:0007669"/>
    <property type="project" value="UniProtKB-KW"/>
</dbReference>
<dbReference type="STRING" id="280332.CQ12_34280"/>